<dbReference type="NCBIfam" id="TIGR00374">
    <property type="entry name" value="flippase-like domain"/>
    <property type="match status" value="1"/>
</dbReference>
<comment type="caution">
    <text evidence="8">The sequence shown here is derived from an EMBL/GenBank/DDBJ whole genome shotgun (WGS) entry which is preliminary data.</text>
</comment>
<feature type="transmembrane region" description="Helical" evidence="7">
    <location>
        <begin position="286"/>
        <end position="306"/>
    </location>
</feature>
<feature type="transmembrane region" description="Helical" evidence="7">
    <location>
        <begin position="224"/>
        <end position="250"/>
    </location>
</feature>
<comment type="subcellular location">
    <subcellularLocation>
        <location evidence="1">Cell membrane</location>
        <topology evidence="1">Multi-pass membrane protein</topology>
    </subcellularLocation>
</comment>
<evidence type="ECO:0000256" key="4">
    <source>
        <dbReference type="ARBA" id="ARBA00022989"/>
    </source>
</evidence>
<evidence type="ECO:0000256" key="3">
    <source>
        <dbReference type="ARBA" id="ARBA00022692"/>
    </source>
</evidence>
<feature type="transmembrane region" description="Helical" evidence="7">
    <location>
        <begin position="47"/>
        <end position="71"/>
    </location>
</feature>
<dbReference type="AlphaFoldDB" id="A0A0R2QAB0"/>
<evidence type="ECO:0000256" key="6">
    <source>
        <dbReference type="SAM" id="MobiDB-lite"/>
    </source>
</evidence>
<feature type="compositionally biased region" description="Basic and acidic residues" evidence="6">
    <location>
        <begin position="370"/>
        <end position="381"/>
    </location>
</feature>
<keyword evidence="2" id="KW-1003">Cell membrane</keyword>
<sequence length="390" mass="41998">MAIQSGLKSTLVALKWVIFAIIIYFFVLPLIPGFGKAFTELSRVRPSLLLCGLGLEFAALFAYSSLTHVALGESRHSISIWRLFRIQLSTKSVSQVLPAGNAASSALGFKLLTSSGVPGPDAGFALATAGLGSAVVLNLILWVGLIASIPGRGVNAAYGSAALVGVILMLVATGLVVGLIDGQGRAERSIKWIATKMRMNPDNAAEVLRQLGFRLQGLARERGLLVRVFIWALLNWLLDMAALWVFLLAFGAHVDLRGLIVAFGLANIMAVVPLTPGGLGIVESIYIPTLVGFGLTRSVATVGVLSYRLAQYWMPLIVGAIVYLSLRVGPWAMDRTGKLESFRRVAVDATEHPSNKYNWAEHYAPRDRTGHFPLPDFKDSYSADTDDPPI</sequence>
<evidence type="ECO:0000256" key="7">
    <source>
        <dbReference type="SAM" id="Phobius"/>
    </source>
</evidence>
<organism evidence="8 9">
    <name type="scientific">Acidimicrobiia bacterium BACL6 MAG-120924-bin43</name>
    <dbReference type="NCBI Taxonomy" id="1655583"/>
    <lineage>
        <taxon>Bacteria</taxon>
        <taxon>Bacillati</taxon>
        <taxon>Actinomycetota</taxon>
        <taxon>Acidimicrobiia</taxon>
        <taxon>acIV cluster</taxon>
    </lineage>
</organism>
<evidence type="ECO:0000256" key="2">
    <source>
        <dbReference type="ARBA" id="ARBA00022475"/>
    </source>
</evidence>
<feature type="transmembrane region" description="Helical" evidence="7">
    <location>
        <begin position="124"/>
        <end position="145"/>
    </location>
</feature>
<evidence type="ECO:0000313" key="9">
    <source>
        <dbReference type="Proteomes" id="UP000051017"/>
    </source>
</evidence>
<name>A0A0R2QAB0_9ACTN</name>
<dbReference type="PANTHER" id="PTHR39087:SF2">
    <property type="entry name" value="UPF0104 MEMBRANE PROTEIN MJ1595"/>
    <property type="match status" value="1"/>
</dbReference>
<evidence type="ECO:0008006" key="10">
    <source>
        <dbReference type="Google" id="ProtNLM"/>
    </source>
</evidence>
<reference evidence="8 9" key="1">
    <citation type="submission" date="2015-10" db="EMBL/GenBank/DDBJ databases">
        <title>Metagenome-Assembled Genomes uncover a global brackish microbiome.</title>
        <authorList>
            <person name="Hugerth L.W."/>
            <person name="Larsson J."/>
            <person name="Alneberg J."/>
            <person name="Lindh M.V."/>
            <person name="Legrand C."/>
            <person name="Pinhassi J."/>
            <person name="Andersson A.F."/>
        </authorList>
    </citation>
    <scope>NUCLEOTIDE SEQUENCE [LARGE SCALE GENOMIC DNA]</scope>
    <source>
        <strain evidence="8">BACL6 MAG-120924-bin43</strain>
    </source>
</reference>
<evidence type="ECO:0000256" key="5">
    <source>
        <dbReference type="ARBA" id="ARBA00023136"/>
    </source>
</evidence>
<feature type="region of interest" description="Disordered" evidence="6">
    <location>
        <begin position="370"/>
        <end position="390"/>
    </location>
</feature>
<keyword evidence="3 7" id="KW-0812">Transmembrane</keyword>
<evidence type="ECO:0000313" key="8">
    <source>
        <dbReference type="EMBL" id="KRO47287.1"/>
    </source>
</evidence>
<evidence type="ECO:0000256" key="1">
    <source>
        <dbReference type="ARBA" id="ARBA00004651"/>
    </source>
</evidence>
<feature type="transmembrane region" description="Helical" evidence="7">
    <location>
        <begin position="256"/>
        <end position="274"/>
    </location>
</feature>
<dbReference type="Proteomes" id="UP000051017">
    <property type="component" value="Unassembled WGS sequence"/>
</dbReference>
<keyword evidence="4 7" id="KW-1133">Transmembrane helix</keyword>
<proteinExistence type="predicted"/>
<feature type="transmembrane region" description="Helical" evidence="7">
    <location>
        <begin position="157"/>
        <end position="180"/>
    </location>
</feature>
<keyword evidence="5 7" id="KW-0472">Membrane</keyword>
<feature type="transmembrane region" description="Helical" evidence="7">
    <location>
        <begin position="312"/>
        <end position="333"/>
    </location>
</feature>
<protein>
    <recommendedName>
        <fullName evidence="10">Flippase-like domain-containing protein</fullName>
    </recommendedName>
</protein>
<dbReference type="PANTHER" id="PTHR39087">
    <property type="entry name" value="UPF0104 MEMBRANE PROTEIN MJ1595"/>
    <property type="match status" value="1"/>
</dbReference>
<dbReference type="InterPro" id="IPR022791">
    <property type="entry name" value="L-PG_synthase/AglD"/>
</dbReference>
<feature type="transmembrane region" description="Helical" evidence="7">
    <location>
        <begin position="12"/>
        <end position="35"/>
    </location>
</feature>
<accession>A0A0R2QAB0</accession>
<dbReference type="Pfam" id="PF03706">
    <property type="entry name" value="LPG_synthase_TM"/>
    <property type="match status" value="1"/>
</dbReference>
<dbReference type="GO" id="GO:0005886">
    <property type="term" value="C:plasma membrane"/>
    <property type="evidence" value="ECO:0007669"/>
    <property type="project" value="UniProtKB-SubCell"/>
</dbReference>
<gene>
    <name evidence="8" type="ORF">ABR75_09285</name>
</gene>
<dbReference type="EMBL" id="LIBJ01000174">
    <property type="protein sequence ID" value="KRO47287.1"/>
    <property type="molecule type" value="Genomic_DNA"/>
</dbReference>